<feature type="transmembrane region" description="Helical" evidence="8">
    <location>
        <begin position="136"/>
        <end position="154"/>
    </location>
</feature>
<evidence type="ECO:0000256" key="1">
    <source>
        <dbReference type="ARBA" id="ARBA00004141"/>
    </source>
</evidence>
<feature type="transmembrane region" description="Helical" evidence="8">
    <location>
        <begin position="464"/>
        <end position="487"/>
    </location>
</feature>
<keyword evidence="3" id="KW-0813">Transport</keyword>
<comment type="similarity">
    <text evidence="2">Belongs to the SLC29A/ENT transporter (TC 2.A.57) family.</text>
</comment>
<protein>
    <recommendedName>
        <fullName evidence="11">Equilibrative nucleoside transporter</fullName>
    </recommendedName>
</protein>
<evidence type="ECO:0000256" key="6">
    <source>
        <dbReference type="ARBA" id="ARBA00023136"/>
    </source>
</evidence>
<keyword evidence="10" id="KW-1185">Reference proteome</keyword>
<dbReference type="VEuPathDB" id="VectorBase:AALB20_038641"/>
<dbReference type="PANTHER" id="PTHR10332:SF88">
    <property type="entry name" value="EQUILIBRATIVE NUCLEOSIDE TRANSPORTER 1, ISOFORM A"/>
    <property type="match status" value="1"/>
</dbReference>
<dbReference type="Pfam" id="PF01733">
    <property type="entry name" value="Nucleoside_tran"/>
    <property type="match status" value="1"/>
</dbReference>
<keyword evidence="6 8" id="KW-0472">Membrane</keyword>
<keyword evidence="4 8" id="KW-0812">Transmembrane</keyword>
<evidence type="ECO:0000256" key="8">
    <source>
        <dbReference type="SAM" id="Phobius"/>
    </source>
</evidence>
<feature type="transmembrane region" description="Helical" evidence="8">
    <location>
        <begin position="166"/>
        <end position="184"/>
    </location>
</feature>
<evidence type="ECO:0000256" key="2">
    <source>
        <dbReference type="ARBA" id="ARBA00007965"/>
    </source>
</evidence>
<proteinExistence type="inferred from homology"/>
<evidence type="ECO:0000256" key="4">
    <source>
        <dbReference type="ARBA" id="ARBA00022692"/>
    </source>
</evidence>
<feature type="transmembrane region" description="Helical" evidence="8">
    <location>
        <begin position="84"/>
        <end position="103"/>
    </location>
</feature>
<comment type="subcellular location">
    <subcellularLocation>
        <location evidence="1">Membrane</location>
        <topology evidence="1">Multi-pass membrane protein</topology>
    </subcellularLocation>
</comment>
<feature type="transmembrane region" description="Helical" evidence="8">
    <location>
        <begin position="231"/>
        <end position="253"/>
    </location>
</feature>
<evidence type="ECO:0000313" key="10">
    <source>
        <dbReference type="Proteomes" id="UP000069272"/>
    </source>
</evidence>
<dbReference type="KEGG" id="aali:118459525"/>
<evidence type="ECO:0000256" key="7">
    <source>
        <dbReference type="SAM" id="MobiDB-lite"/>
    </source>
</evidence>
<feature type="transmembrane region" description="Helical" evidence="8">
    <location>
        <begin position="323"/>
        <end position="341"/>
    </location>
</feature>
<dbReference type="OrthoDB" id="46396at2759"/>
<keyword evidence="5 8" id="KW-1133">Transmembrane helix</keyword>
<feature type="transmembrane region" description="Helical" evidence="8">
    <location>
        <begin position="259"/>
        <end position="279"/>
    </location>
</feature>
<accession>A0A182F5F8</accession>
<dbReference type="PANTHER" id="PTHR10332">
    <property type="entry name" value="EQUILIBRATIVE NUCLEOSIDE TRANSPORTER"/>
    <property type="match status" value="1"/>
</dbReference>
<dbReference type="AlphaFoldDB" id="A0A182F5F8"/>
<dbReference type="PIRSF" id="PIRSF016379">
    <property type="entry name" value="ENT"/>
    <property type="match status" value="1"/>
</dbReference>
<dbReference type="GO" id="GO:0005337">
    <property type="term" value="F:nucleoside transmembrane transporter activity"/>
    <property type="evidence" value="ECO:0007669"/>
    <property type="project" value="InterPro"/>
</dbReference>
<dbReference type="EnsemblMetazoa" id="AALB001701-RA">
    <property type="protein sequence ID" value="AALB001701-PA"/>
    <property type="gene ID" value="AALB001701"/>
</dbReference>
<organism evidence="9 10">
    <name type="scientific">Anopheles albimanus</name>
    <name type="common">New world malaria mosquito</name>
    <dbReference type="NCBI Taxonomy" id="7167"/>
    <lineage>
        <taxon>Eukaryota</taxon>
        <taxon>Metazoa</taxon>
        <taxon>Ecdysozoa</taxon>
        <taxon>Arthropoda</taxon>
        <taxon>Hexapoda</taxon>
        <taxon>Insecta</taxon>
        <taxon>Pterygota</taxon>
        <taxon>Neoptera</taxon>
        <taxon>Endopterygota</taxon>
        <taxon>Diptera</taxon>
        <taxon>Nematocera</taxon>
        <taxon>Culicoidea</taxon>
        <taxon>Culicidae</taxon>
        <taxon>Anophelinae</taxon>
        <taxon>Anopheles</taxon>
    </lineage>
</organism>
<feature type="transmembrane region" description="Helical" evidence="8">
    <location>
        <begin position="393"/>
        <end position="416"/>
    </location>
</feature>
<feature type="compositionally biased region" description="Acidic residues" evidence="7">
    <location>
        <begin position="13"/>
        <end position="27"/>
    </location>
</feature>
<dbReference type="CTD" id="33207"/>
<evidence type="ECO:0000256" key="3">
    <source>
        <dbReference type="ARBA" id="ARBA00022448"/>
    </source>
</evidence>
<dbReference type="InterPro" id="IPR036259">
    <property type="entry name" value="MFS_trans_sf"/>
</dbReference>
<feature type="transmembrane region" description="Helical" evidence="8">
    <location>
        <begin position="196"/>
        <end position="219"/>
    </location>
</feature>
<evidence type="ECO:0000256" key="5">
    <source>
        <dbReference type="ARBA" id="ARBA00022989"/>
    </source>
</evidence>
<dbReference type="InterPro" id="IPR002259">
    <property type="entry name" value="Eqnu_transpt"/>
</dbReference>
<dbReference type="Proteomes" id="UP000069272">
    <property type="component" value="Chromosome 2L"/>
</dbReference>
<feature type="region of interest" description="Disordered" evidence="7">
    <location>
        <begin position="1"/>
        <end position="28"/>
    </location>
</feature>
<reference evidence="9" key="2">
    <citation type="submission" date="2022-08" db="UniProtKB">
        <authorList>
            <consortium name="EnsemblMetazoa"/>
        </authorList>
    </citation>
    <scope>IDENTIFICATION</scope>
    <source>
        <strain evidence="9">STECLA/ALBI9_A</strain>
    </source>
</reference>
<name>A0A182F5F8_ANOAL</name>
<reference evidence="9 10" key="1">
    <citation type="journal article" date="2017" name="G3 (Bethesda)">
        <title>The Physical Genome Mapping of Anopheles albimanus Corrected Scaffold Misassemblies and Identified Interarm Rearrangements in Genus Anopheles.</title>
        <authorList>
            <person name="Artemov G.N."/>
            <person name="Peery A.N."/>
            <person name="Jiang X."/>
            <person name="Tu Z."/>
            <person name="Stegniy V.N."/>
            <person name="Sharakhova M.V."/>
            <person name="Sharakhov I.V."/>
        </authorList>
    </citation>
    <scope>NUCLEOTIDE SEQUENCE [LARGE SCALE GENOMIC DNA]</scope>
    <source>
        <strain evidence="9 10">ALBI9_A</strain>
    </source>
</reference>
<evidence type="ECO:0008006" key="11">
    <source>
        <dbReference type="Google" id="ProtNLM"/>
    </source>
</evidence>
<feature type="transmembrane region" description="Helical" evidence="8">
    <location>
        <begin position="428"/>
        <end position="452"/>
    </location>
</feature>
<evidence type="ECO:0000313" key="9">
    <source>
        <dbReference type="EnsemblMetazoa" id="AALB001701-PA"/>
    </source>
</evidence>
<dbReference type="GeneID" id="118459525"/>
<sequence>MDYATNSRPLLQDTDDRETGDSDDTFLDDNYAGSINASTSNIPAIQLAKDRSQASGSSISTTSTAETRILGPGSRIAPSDKFNFTYAVFYLMGMTTMVPWNFFVTAEEYWQYKFRNVSSNDTSSMTPRQLEFQSDLSIAAAVPGVVFLILNACIGHRIPLSLRMNGSLVLMLLIMMGTTALVRVDTDSWQDEFFNLTMLTVVVINSFSAILTGGLFGIAGQFSAHYMTAAVSGQALGGIFSAIADIIALTFASNPITTAFVFFIIGCVVLLLSQILYIVMSKTLFFRYHTSANLMKSSLEADPTARDLCPRLEPRFPVVLRKIWLYGFSEWLIFVTTLSIYPAVTVLVGSQNHGRPWNDVYFLPVVNYLLFNTGDYLGRVFAGLFEWPSNNALLIGLLTIARIAFVPAMLLCNITQHHNFPVLIHSDYIFTVLMAAFALSNGYLANVALIGAPRSVEPHEKEMASSMMAAFLGIGLACGSAISLMIIEWIK</sequence>
<dbReference type="RefSeq" id="XP_035778875.1">
    <property type="nucleotide sequence ID" value="XM_035922982.1"/>
</dbReference>
<dbReference type="VEuPathDB" id="VectorBase:AALB001701"/>
<dbReference type="GO" id="GO:0005886">
    <property type="term" value="C:plasma membrane"/>
    <property type="evidence" value="ECO:0007669"/>
    <property type="project" value="TreeGrafter"/>
</dbReference>
<dbReference type="SUPFAM" id="SSF103473">
    <property type="entry name" value="MFS general substrate transporter"/>
    <property type="match status" value="1"/>
</dbReference>
<dbReference type="PRINTS" id="PR01130">
    <property type="entry name" value="DERENTRNSPRT"/>
</dbReference>